<name>A0ACC0IN47_9ERIC</name>
<accession>A0ACC0IN47</accession>
<dbReference type="Proteomes" id="UP001060215">
    <property type="component" value="Chromosome 3"/>
</dbReference>
<protein>
    <submittedName>
        <fullName evidence="1">Uncharacterized protein</fullName>
    </submittedName>
</protein>
<evidence type="ECO:0000313" key="1">
    <source>
        <dbReference type="EMBL" id="KAI8026322.1"/>
    </source>
</evidence>
<proteinExistence type="predicted"/>
<gene>
    <name evidence="1" type="ORF">LOK49_LG02G02679</name>
</gene>
<evidence type="ECO:0000313" key="2">
    <source>
        <dbReference type="Proteomes" id="UP001060215"/>
    </source>
</evidence>
<comment type="caution">
    <text evidence="1">The sequence shown here is derived from an EMBL/GenBank/DDBJ whole genome shotgun (WGS) entry which is preliminary data.</text>
</comment>
<organism evidence="1 2">
    <name type="scientific">Camellia lanceoleosa</name>
    <dbReference type="NCBI Taxonomy" id="1840588"/>
    <lineage>
        <taxon>Eukaryota</taxon>
        <taxon>Viridiplantae</taxon>
        <taxon>Streptophyta</taxon>
        <taxon>Embryophyta</taxon>
        <taxon>Tracheophyta</taxon>
        <taxon>Spermatophyta</taxon>
        <taxon>Magnoliopsida</taxon>
        <taxon>eudicotyledons</taxon>
        <taxon>Gunneridae</taxon>
        <taxon>Pentapetalae</taxon>
        <taxon>asterids</taxon>
        <taxon>Ericales</taxon>
        <taxon>Theaceae</taxon>
        <taxon>Camellia</taxon>
    </lineage>
</organism>
<dbReference type="EMBL" id="CM045760">
    <property type="protein sequence ID" value="KAI8026322.1"/>
    <property type="molecule type" value="Genomic_DNA"/>
</dbReference>
<keyword evidence="2" id="KW-1185">Reference proteome</keyword>
<reference evidence="1 2" key="1">
    <citation type="journal article" date="2022" name="Plant J.">
        <title>Chromosome-level genome of Camellia lanceoleosa provides a valuable resource for understanding genome evolution and self-incompatibility.</title>
        <authorList>
            <person name="Gong W."/>
            <person name="Xiao S."/>
            <person name="Wang L."/>
            <person name="Liao Z."/>
            <person name="Chang Y."/>
            <person name="Mo W."/>
            <person name="Hu G."/>
            <person name="Li W."/>
            <person name="Zhao G."/>
            <person name="Zhu H."/>
            <person name="Hu X."/>
            <person name="Ji K."/>
            <person name="Xiang X."/>
            <person name="Song Q."/>
            <person name="Yuan D."/>
            <person name="Jin S."/>
            <person name="Zhang L."/>
        </authorList>
    </citation>
    <scope>NUCLEOTIDE SEQUENCE [LARGE SCALE GENOMIC DNA]</scope>
    <source>
        <strain evidence="1">SQ_2022a</strain>
    </source>
</reference>
<sequence>MESPFKADILKGKVALLTGGGSGDVRNQVYVAKDVTLGVVARTWMLQGIEELANTVKVTKGPKGRTVVIEQSFGGPKVTKDGVTVAKNIEFKNKVKNVGASLVKQVDNAKKMMKLVMVLRVLQSLPELYLLKVANSLQLG</sequence>